<keyword evidence="1" id="KW-0472">Membrane</keyword>
<accession>A0A1H4JGJ1</accession>
<keyword evidence="1" id="KW-0812">Transmembrane</keyword>
<proteinExistence type="predicted"/>
<name>A0A1H4JGJ1_9MICC</name>
<feature type="transmembrane region" description="Helical" evidence="1">
    <location>
        <begin position="158"/>
        <end position="179"/>
    </location>
</feature>
<dbReference type="STRING" id="156980.SAMN04489745_0167"/>
<keyword evidence="1" id="KW-1133">Transmembrane helix</keyword>
<organism evidence="2 3">
    <name type="scientific">Arthrobacter woluwensis</name>
    <dbReference type="NCBI Taxonomy" id="156980"/>
    <lineage>
        <taxon>Bacteria</taxon>
        <taxon>Bacillati</taxon>
        <taxon>Actinomycetota</taxon>
        <taxon>Actinomycetes</taxon>
        <taxon>Micrococcales</taxon>
        <taxon>Micrococcaceae</taxon>
        <taxon>Arthrobacter</taxon>
    </lineage>
</organism>
<dbReference type="AlphaFoldDB" id="A0A1H4JGJ1"/>
<feature type="transmembrane region" description="Helical" evidence="1">
    <location>
        <begin position="249"/>
        <end position="267"/>
    </location>
</feature>
<gene>
    <name evidence="2" type="ORF">SAMN04489745_0167</name>
</gene>
<evidence type="ECO:0000313" key="2">
    <source>
        <dbReference type="EMBL" id="SEB45351.1"/>
    </source>
</evidence>
<sequence>MYWVFLLAGAALTQFAYWVEKRPHPRSHFRSMALAAAGDLSMVTAIAWIFTTSMPTWHGLPLACAPGLAAILMLMDLGMRSRDKGAMPAVRSASLTPRPPVATLTPERFIRLVLLGTVIIVGSIILGQGSSAAEDGLFTAYTYVSSQGPVIVQPYPGWLFAFSLIGLLPLLYLSSWLAARRVNLLPVLFTDPTHDFVWRGRLGELVLRILEAGLLSEIGVLLWMLGPLFRTIGADGGTFFGAPADMCGTALQGVAVILWTVAALRVVHQTVRVRSAILPQPALQAA</sequence>
<keyword evidence="3" id="KW-1185">Reference proteome</keyword>
<evidence type="ECO:0000313" key="3">
    <source>
        <dbReference type="Proteomes" id="UP000182652"/>
    </source>
</evidence>
<dbReference type="EMBL" id="FNSN01000003">
    <property type="protein sequence ID" value="SEB45351.1"/>
    <property type="molecule type" value="Genomic_DNA"/>
</dbReference>
<reference evidence="2 3" key="1">
    <citation type="submission" date="2016-10" db="EMBL/GenBank/DDBJ databases">
        <authorList>
            <person name="de Groot N.N."/>
        </authorList>
    </citation>
    <scope>NUCLEOTIDE SEQUENCE [LARGE SCALE GENOMIC DNA]</scope>
    <source>
        <strain evidence="2 3">DSM 10495</strain>
    </source>
</reference>
<protein>
    <submittedName>
        <fullName evidence="2">Uncharacterized protein</fullName>
    </submittedName>
</protein>
<feature type="transmembrane region" description="Helical" evidence="1">
    <location>
        <begin position="209"/>
        <end position="229"/>
    </location>
</feature>
<dbReference type="RefSeq" id="WP_074783902.1">
    <property type="nucleotide sequence ID" value="NZ_FNSN01000003.1"/>
</dbReference>
<feature type="transmembrane region" description="Helical" evidence="1">
    <location>
        <begin position="31"/>
        <end position="51"/>
    </location>
</feature>
<dbReference type="Proteomes" id="UP000182652">
    <property type="component" value="Unassembled WGS sequence"/>
</dbReference>
<evidence type="ECO:0000256" key="1">
    <source>
        <dbReference type="SAM" id="Phobius"/>
    </source>
</evidence>
<feature type="transmembrane region" description="Helical" evidence="1">
    <location>
        <begin position="57"/>
        <end position="77"/>
    </location>
</feature>
<feature type="transmembrane region" description="Helical" evidence="1">
    <location>
        <begin position="109"/>
        <end position="127"/>
    </location>
</feature>